<dbReference type="RefSeq" id="WP_380919828.1">
    <property type="nucleotide sequence ID" value="NZ_JBHUPE010000004.1"/>
</dbReference>
<proteinExistence type="predicted"/>
<sequence length="103" mass="11699">MYEEPHNNYKKVLAYLLATLLIFALLSWLSYHNGMAYDGLTTVGFPLTYYSEGAGQSLLTGQMHHFSNYSLMAFAIDLAFSLFTYAAVHFLFKKLKKIINSSI</sequence>
<dbReference type="Proteomes" id="UP001597509">
    <property type="component" value="Unassembled WGS sequence"/>
</dbReference>
<comment type="caution">
    <text evidence="2">The sequence shown here is derived from an EMBL/GenBank/DDBJ whole genome shotgun (WGS) entry which is preliminary data.</text>
</comment>
<accession>A0ABW5YUM2</accession>
<gene>
    <name evidence="2" type="ORF">ACFS6I_09215</name>
</gene>
<name>A0ABW5YUM2_9SPHI</name>
<keyword evidence="1" id="KW-0812">Transmembrane</keyword>
<keyword evidence="1" id="KW-1133">Transmembrane helix</keyword>
<feature type="transmembrane region" description="Helical" evidence="1">
    <location>
        <begin position="69"/>
        <end position="92"/>
    </location>
</feature>
<dbReference type="EMBL" id="JBHUPE010000004">
    <property type="protein sequence ID" value="MFD2904102.1"/>
    <property type="molecule type" value="Genomic_DNA"/>
</dbReference>
<evidence type="ECO:0008006" key="4">
    <source>
        <dbReference type="Google" id="ProtNLM"/>
    </source>
</evidence>
<evidence type="ECO:0000256" key="1">
    <source>
        <dbReference type="SAM" id="Phobius"/>
    </source>
</evidence>
<evidence type="ECO:0000313" key="2">
    <source>
        <dbReference type="EMBL" id="MFD2904102.1"/>
    </source>
</evidence>
<reference evidence="3" key="1">
    <citation type="journal article" date="2019" name="Int. J. Syst. Evol. Microbiol.">
        <title>The Global Catalogue of Microorganisms (GCM) 10K type strain sequencing project: providing services to taxonomists for standard genome sequencing and annotation.</title>
        <authorList>
            <consortium name="The Broad Institute Genomics Platform"/>
            <consortium name="The Broad Institute Genome Sequencing Center for Infectious Disease"/>
            <person name="Wu L."/>
            <person name="Ma J."/>
        </authorList>
    </citation>
    <scope>NUCLEOTIDE SEQUENCE [LARGE SCALE GENOMIC DNA]</scope>
    <source>
        <strain evidence="3">KCTC 22209</strain>
    </source>
</reference>
<evidence type="ECO:0000313" key="3">
    <source>
        <dbReference type="Proteomes" id="UP001597509"/>
    </source>
</evidence>
<keyword evidence="1" id="KW-0472">Membrane</keyword>
<protein>
    <recommendedName>
        <fullName evidence="4">DUF4306 domain-containing protein</fullName>
    </recommendedName>
</protein>
<organism evidence="2 3">
    <name type="scientific">Sphingobacterium anhuiense</name>
    <dbReference type="NCBI Taxonomy" id="493780"/>
    <lineage>
        <taxon>Bacteria</taxon>
        <taxon>Pseudomonadati</taxon>
        <taxon>Bacteroidota</taxon>
        <taxon>Sphingobacteriia</taxon>
        <taxon>Sphingobacteriales</taxon>
        <taxon>Sphingobacteriaceae</taxon>
        <taxon>Sphingobacterium</taxon>
    </lineage>
</organism>
<feature type="transmembrane region" description="Helical" evidence="1">
    <location>
        <begin position="12"/>
        <end position="31"/>
    </location>
</feature>
<keyword evidence="3" id="KW-1185">Reference proteome</keyword>